<dbReference type="FunFam" id="1.10.238.20:FF:000001">
    <property type="entry name" value="General odorant-binding protein lush"/>
    <property type="match status" value="2"/>
</dbReference>
<evidence type="ECO:0000256" key="3">
    <source>
        <dbReference type="ARBA" id="ARBA00005314"/>
    </source>
</evidence>
<dbReference type="SUPFAM" id="SSF111418">
    <property type="entry name" value="Hormone receptor domain"/>
    <property type="match status" value="1"/>
</dbReference>
<evidence type="ECO:0000256" key="11">
    <source>
        <dbReference type="ARBA" id="ARBA00023170"/>
    </source>
</evidence>
<dbReference type="Pfam" id="PF00002">
    <property type="entry name" value="7tm_2"/>
    <property type="match status" value="1"/>
</dbReference>
<evidence type="ECO:0000256" key="6">
    <source>
        <dbReference type="ARBA" id="ARBA00022525"/>
    </source>
</evidence>
<dbReference type="PROSITE" id="PS50227">
    <property type="entry name" value="G_PROTEIN_RECEP_F2_3"/>
    <property type="match status" value="1"/>
</dbReference>
<proteinExistence type="inferred from homology"/>
<comment type="function">
    <text evidence="14">May be a carrier protein for lipids.</text>
</comment>
<keyword evidence="11" id="KW-0675">Receptor</keyword>
<dbReference type="CDD" id="cd15260">
    <property type="entry name" value="7tmB1_NPR_B4_insect-like"/>
    <property type="match status" value="1"/>
</dbReference>
<evidence type="ECO:0000256" key="15">
    <source>
        <dbReference type="SAM" id="MobiDB-lite"/>
    </source>
</evidence>
<feature type="transmembrane region" description="Helical" evidence="16">
    <location>
        <begin position="342"/>
        <end position="362"/>
    </location>
</feature>
<evidence type="ECO:0000313" key="19">
    <source>
        <dbReference type="EMBL" id="KAH0810854.1"/>
    </source>
</evidence>
<feature type="domain" description="G-protein coupled receptors family 2 profile 1" evidence="17">
    <location>
        <begin position="182"/>
        <end position="248"/>
    </location>
</feature>
<evidence type="ECO:0000256" key="2">
    <source>
        <dbReference type="ARBA" id="ARBA00004651"/>
    </source>
</evidence>
<evidence type="ECO:0000259" key="18">
    <source>
        <dbReference type="PROSITE" id="PS50261"/>
    </source>
</evidence>
<dbReference type="SMART" id="SM00708">
    <property type="entry name" value="PhBP"/>
    <property type="match status" value="2"/>
</dbReference>
<evidence type="ECO:0000256" key="13">
    <source>
        <dbReference type="ARBA" id="ARBA00023224"/>
    </source>
</evidence>
<dbReference type="InterPro" id="IPR006170">
    <property type="entry name" value="PBP/GOBP"/>
</dbReference>
<dbReference type="EMBL" id="JABDTM020027224">
    <property type="protein sequence ID" value="KAH0810854.1"/>
    <property type="molecule type" value="Genomic_DNA"/>
</dbReference>
<feature type="transmembrane region" description="Helical" evidence="16">
    <location>
        <begin position="455"/>
        <end position="472"/>
    </location>
</feature>
<dbReference type="SUPFAM" id="SSF47565">
    <property type="entry name" value="Insect pheromone/odorant-binding proteins"/>
    <property type="match status" value="2"/>
</dbReference>
<dbReference type="InterPro" id="IPR001879">
    <property type="entry name" value="GPCR_2_extracellular_dom"/>
</dbReference>
<dbReference type="GO" id="GO:0005549">
    <property type="term" value="F:odorant binding"/>
    <property type="evidence" value="ECO:0007669"/>
    <property type="project" value="InterPro"/>
</dbReference>
<dbReference type="GO" id="GO:0008528">
    <property type="term" value="F:G protein-coupled peptide receptor activity"/>
    <property type="evidence" value="ECO:0007669"/>
    <property type="project" value="TreeGrafter"/>
</dbReference>
<keyword evidence="13" id="KW-0807">Transducer</keyword>
<comment type="similarity">
    <text evidence="3">Belongs to the G-protein coupled receptor 2 family.</text>
</comment>
<protein>
    <recommendedName>
        <fullName evidence="21">Calcitonin receptor</fullName>
    </recommendedName>
</protein>
<dbReference type="Gene3D" id="1.20.1070.10">
    <property type="entry name" value="Rhodopsin 7-helix transmembrane proteins"/>
    <property type="match status" value="1"/>
</dbReference>
<dbReference type="Gene3D" id="1.10.238.20">
    <property type="entry name" value="Pheromone/general odorant binding protein domain"/>
    <property type="match status" value="2"/>
</dbReference>
<evidence type="ECO:0000259" key="17">
    <source>
        <dbReference type="PROSITE" id="PS50227"/>
    </source>
</evidence>
<evidence type="ECO:0000256" key="7">
    <source>
        <dbReference type="ARBA" id="ARBA00022692"/>
    </source>
</evidence>
<dbReference type="PROSITE" id="PS50261">
    <property type="entry name" value="G_PROTEIN_RECEP_F2_4"/>
    <property type="match status" value="1"/>
</dbReference>
<evidence type="ECO:0000256" key="5">
    <source>
        <dbReference type="ARBA" id="ARBA00022475"/>
    </source>
</evidence>
<feature type="region of interest" description="Disordered" evidence="15">
    <location>
        <begin position="1"/>
        <end position="21"/>
    </location>
</feature>
<reference evidence="19" key="1">
    <citation type="journal article" date="2020" name="J Insects Food Feed">
        <title>The yellow mealworm (Tenebrio molitor) genome: a resource for the emerging insects as food and feed industry.</title>
        <authorList>
            <person name="Eriksson T."/>
            <person name="Andere A."/>
            <person name="Kelstrup H."/>
            <person name="Emery V."/>
            <person name="Picard C."/>
        </authorList>
    </citation>
    <scope>NUCLEOTIDE SEQUENCE</scope>
    <source>
        <strain evidence="19">Stoneville</strain>
        <tissue evidence="19">Whole head</tissue>
    </source>
</reference>
<keyword evidence="20" id="KW-1185">Reference proteome</keyword>
<dbReference type="AlphaFoldDB" id="A0A8J6H9S4"/>
<dbReference type="InterPro" id="IPR036445">
    <property type="entry name" value="GPCR_2_extracell_dom_sf"/>
</dbReference>
<comment type="similarity">
    <text evidence="4">Belongs to the PBP/GOBP family.</text>
</comment>
<feature type="transmembrane region" description="Helical" evidence="16">
    <location>
        <begin position="259"/>
        <end position="281"/>
    </location>
</feature>
<dbReference type="InterPro" id="IPR050332">
    <property type="entry name" value="GPCR_2"/>
</dbReference>
<keyword evidence="8 16" id="KW-1133">Transmembrane helix</keyword>
<evidence type="ECO:0000256" key="16">
    <source>
        <dbReference type="SAM" id="Phobius"/>
    </source>
</evidence>
<dbReference type="PANTHER" id="PTHR45620:SF43">
    <property type="entry name" value="HECTOR, ISOFORM A"/>
    <property type="match status" value="1"/>
</dbReference>
<evidence type="ECO:0000256" key="10">
    <source>
        <dbReference type="ARBA" id="ARBA00023136"/>
    </source>
</evidence>
<dbReference type="InterPro" id="IPR000832">
    <property type="entry name" value="GPCR_2_secretin-like"/>
</dbReference>
<dbReference type="Pfam" id="PF01395">
    <property type="entry name" value="PBP_GOBP"/>
    <property type="match status" value="2"/>
</dbReference>
<dbReference type="Gene3D" id="4.10.1240.10">
    <property type="entry name" value="GPCR, family 2, extracellular hormone receptor domain"/>
    <property type="match status" value="1"/>
</dbReference>
<dbReference type="PROSITE" id="PS00649">
    <property type="entry name" value="G_PROTEIN_RECEP_F2_1"/>
    <property type="match status" value="1"/>
</dbReference>
<evidence type="ECO:0000256" key="14">
    <source>
        <dbReference type="ARBA" id="ARBA00056866"/>
    </source>
</evidence>
<dbReference type="InterPro" id="IPR017981">
    <property type="entry name" value="GPCR_2-like_7TM"/>
</dbReference>
<comment type="caution">
    <text evidence="19">The sequence shown here is derived from an EMBL/GenBank/DDBJ whole genome shotgun (WGS) entry which is preliminary data.</text>
</comment>
<evidence type="ECO:0008006" key="21">
    <source>
        <dbReference type="Google" id="ProtNLM"/>
    </source>
</evidence>
<evidence type="ECO:0000256" key="9">
    <source>
        <dbReference type="ARBA" id="ARBA00023040"/>
    </source>
</evidence>
<keyword evidence="7 16" id="KW-0812">Transmembrane</keyword>
<dbReference type="GO" id="GO:0007608">
    <property type="term" value="P:sensory perception of smell"/>
    <property type="evidence" value="ECO:0007669"/>
    <property type="project" value="UniProtKB-ARBA"/>
</dbReference>
<evidence type="ECO:0000256" key="4">
    <source>
        <dbReference type="ARBA" id="ARBA00008098"/>
    </source>
</evidence>
<dbReference type="SMART" id="SM00008">
    <property type="entry name" value="HormR"/>
    <property type="match status" value="1"/>
</dbReference>
<keyword evidence="5" id="KW-1003">Cell membrane</keyword>
<organism evidence="19 20">
    <name type="scientific">Tenebrio molitor</name>
    <name type="common">Yellow mealworm beetle</name>
    <dbReference type="NCBI Taxonomy" id="7067"/>
    <lineage>
        <taxon>Eukaryota</taxon>
        <taxon>Metazoa</taxon>
        <taxon>Ecdysozoa</taxon>
        <taxon>Arthropoda</taxon>
        <taxon>Hexapoda</taxon>
        <taxon>Insecta</taxon>
        <taxon>Pterygota</taxon>
        <taxon>Neoptera</taxon>
        <taxon>Endopterygota</taxon>
        <taxon>Coleoptera</taxon>
        <taxon>Polyphaga</taxon>
        <taxon>Cucujiformia</taxon>
        <taxon>Tenebrionidae</taxon>
        <taxon>Tenebrio</taxon>
    </lineage>
</organism>
<dbReference type="GO" id="GO:0007166">
    <property type="term" value="P:cell surface receptor signaling pathway"/>
    <property type="evidence" value="ECO:0007669"/>
    <property type="project" value="InterPro"/>
</dbReference>
<keyword evidence="12" id="KW-0325">Glycoprotein</keyword>
<dbReference type="InterPro" id="IPR036728">
    <property type="entry name" value="PBP_GOBP_sf"/>
</dbReference>
<dbReference type="PRINTS" id="PR00249">
    <property type="entry name" value="GPCRSECRETIN"/>
</dbReference>
<feature type="transmembrane region" description="Helical" evidence="16">
    <location>
        <begin position="293"/>
        <end position="310"/>
    </location>
</feature>
<dbReference type="CDD" id="cd23992">
    <property type="entry name" value="PBP_GOBP"/>
    <property type="match status" value="2"/>
</dbReference>
<feature type="transmembrane region" description="Helical" evidence="16">
    <location>
        <begin position="716"/>
        <end position="737"/>
    </location>
</feature>
<feature type="transmembrane region" description="Helical" evidence="16">
    <location>
        <begin position="408"/>
        <end position="434"/>
    </location>
</feature>
<dbReference type="GO" id="GO:0007188">
    <property type="term" value="P:adenylate cyclase-modulating G protein-coupled receptor signaling pathway"/>
    <property type="evidence" value="ECO:0007669"/>
    <property type="project" value="TreeGrafter"/>
</dbReference>
<keyword evidence="6" id="KW-0964">Secreted</keyword>
<dbReference type="PANTHER" id="PTHR45620">
    <property type="entry name" value="PDF RECEPTOR-LIKE PROTEIN-RELATED"/>
    <property type="match status" value="1"/>
</dbReference>
<keyword evidence="10 16" id="KW-0472">Membrane</keyword>
<evidence type="ECO:0000313" key="20">
    <source>
        <dbReference type="Proteomes" id="UP000719412"/>
    </source>
</evidence>
<reference evidence="19" key="2">
    <citation type="submission" date="2021-08" db="EMBL/GenBank/DDBJ databases">
        <authorList>
            <person name="Eriksson T."/>
        </authorList>
    </citation>
    <scope>NUCLEOTIDE SEQUENCE</scope>
    <source>
        <strain evidence="19">Stoneville</strain>
        <tissue evidence="19">Whole head</tissue>
    </source>
</reference>
<evidence type="ECO:0000256" key="12">
    <source>
        <dbReference type="ARBA" id="ARBA00023180"/>
    </source>
</evidence>
<dbReference type="InterPro" id="IPR017983">
    <property type="entry name" value="GPCR_2_secretin-like_CS"/>
</dbReference>
<dbReference type="GO" id="GO:0005576">
    <property type="term" value="C:extracellular region"/>
    <property type="evidence" value="ECO:0007669"/>
    <property type="project" value="UniProtKB-SubCell"/>
</dbReference>
<evidence type="ECO:0000256" key="8">
    <source>
        <dbReference type="ARBA" id="ARBA00022989"/>
    </source>
</evidence>
<feature type="domain" description="G-protein coupled receptors family 2 profile 2" evidence="18">
    <location>
        <begin position="256"/>
        <end position="507"/>
    </location>
</feature>
<evidence type="ECO:0000256" key="1">
    <source>
        <dbReference type="ARBA" id="ARBA00004613"/>
    </source>
</evidence>
<dbReference type="GO" id="GO:0005886">
    <property type="term" value="C:plasma membrane"/>
    <property type="evidence" value="ECO:0007669"/>
    <property type="project" value="UniProtKB-SubCell"/>
</dbReference>
<name>A0A8J6H9S4_TENMO</name>
<dbReference type="Pfam" id="PF02793">
    <property type="entry name" value="HRM"/>
    <property type="match status" value="1"/>
</dbReference>
<keyword evidence="9" id="KW-0297">G-protein coupled receptor</keyword>
<feature type="transmembrane region" description="Helical" evidence="16">
    <location>
        <begin position="369"/>
        <end position="388"/>
    </location>
</feature>
<accession>A0A8J6H9S4</accession>
<sequence length="872" mass="97829">MNLAAPGHGAGINPHSGQKKSPTVLKVEPGVFPEIIAINVFAKLFPTSSGAPDYSGKFQTPTKFKSRSDIHFICFGQMKAVIARRGLLRQFAADHNNYDFASWKISHPVIPHLNIDRAEFPAHSIKREHLSKNPPHEKSRRQSRHQTTYIVITMGVLIDERVALDPVWGGLVQSNPYMSARYCPEIFDDELCWPETLGGSTVNQSCPRKMGYDSRRQAYKECLEDGTWFKHPVSGKIWTNYTTCVDHEDLAFRTHINDLFVIGYSISLAALVISLVIFFTFRTLKCTRIRIHIQLFASFALNNLMWIIWYKEVVPNPLVTLHNELWCQALHLVVHYLMLANYMWMFCEGLHLHLALVVVFVRDEVTMKWFFALGWGAPLIIVTIYSIVRICILKDNYMCWMADSYYSSWILTAPVCISLLVSLIFLINVLRVILTIMHPNSANPAPMGIRRAARAALILIPLFGLQHILIPFRPDMYDPYEHLYQYVTVVIVTLQGLCVSCLFCFANQDVHQAIRGFMHRKVYRTTRWSNYHYTGAVDSAGVYVVNGTSHCNNVGLLSLKRKSTTSTTVKLFSLLQKKSGTMHRFGTVCVLVVLCASPILGMSDEMQELIDNLHNSCVGETGVSEDMILNARKGDFADDEKFKCYFKCLFDQMGCMTDDGTVDVEAVVALMPPEIAEKAADTIRKCTEVGANPCETAWLAHKCYQAGNPEKTPVKMLRLIAVLILCALSGVLAGGGIPEEMQELVDTLHNTCVDETGVAEGEGDSETEVHHFTLSVADVIGKAQKGDFVEDDKLKCYMKCIMEQMACIDDGGTVDVEATIAVLPEEYQAKADPIIRKCGTKIGVDACDNAFLTNKCWYEGDPDVSWFDLGKN</sequence>
<gene>
    <name evidence="19" type="ORF">GEV33_011936</name>
</gene>
<dbReference type="Proteomes" id="UP000719412">
    <property type="component" value="Unassembled WGS sequence"/>
</dbReference>
<comment type="subcellular location">
    <subcellularLocation>
        <location evidence="2">Cell membrane</location>
        <topology evidence="2">Multi-pass membrane protein</topology>
    </subcellularLocation>
    <subcellularLocation>
        <location evidence="1">Secreted</location>
    </subcellularLocation>
</comment>
<feature type="transmembrane region" description="Helical" evidence="16">
    <location>
        <begin position="484"/>
        <end position="505"/>
    </location>
</feature>